<reference evidence="2" key="1">
    <citation type="journal article" date="2017" name="Front. Plant Sci.">
        <title>Climate Clever Clovers: New Paradigm to Reduce the Environmental Footprint of Ruminants by Breeding Low Methanogenic Forages Utilizing Haplotype Variation.</title>
        <authorList>
            <person name="Kaur P."/>
            <person name="Appels R."/>
            <person name="Bayer P.E."/>
            <person name="Keeble-Gagnere G."/>
            <person name="Wang J."/>
            <person name="Hirakawa H."/>
            <person name="Shirasawa K."/>
            <person name="Vercoe P."/>
            <person name="Stefanova K."/>
            <person name="Durmic Z."/>
            <person name="Nichols P."/>
            <person name="Revell C."/>
            <person name="Isobe S.N."/>
            <person name="Edwards D."/>
            <person name="Erskine W."/>
        </authorList>
    </citation>
    <scope>NUCLEOTIDE SEQUENCE [LARGE SCALE GENOMIC DNA]</scope>
    <source>
        <strain evidence="2">cv. Daliak</strain>
    </source>
</reference>
<evidence type="ECO:0000313" key="2">
    <source>
        <dbReference type="Proteomes" id="UP000242715"/>
    </source>
</evidence>
<dbReference type="Proteomes" id="UP000242715">
    <property type="component" value="Unassembled WGS sequence"/>
</dbReference>
<protein>
    <submittedName>
        <fullName evidence="1">Uncharacterized protein</fullName>
    </submittedName>
</protein>
<keyword evidence="2" id="KW-1185">Reference proteome</keyword>
<gene>
    <name evidence="1" type="ORF">TSUD_243990</name>
</gene>
<evidence type="ECO:0000313" key="1">
    <source>
        <dbReference type="EMBL" id="GAU43477.1"/>
    </source>
</evidence>
<organism evidence="1 2">
    <name type="scientific">Trifolium subterraneum</name>
    <name type="common">Subterranean clover</name>
    <dbReference type="NCBI Taxonomy" id="3900"/>
    <lineage>
        <taxon>Eukaryota</taxon>
        <taxon>Viridiplantae</taxon>
        <taxon>Streptophyta</taxon>
        <taxon>Embryophyta</taxon>
        <taxon>Tracheophyta</taxon>
        <taxon>Spermatophyta</taxon>
        <taxon>Magnoliopsida</taxon>
        <taxon>eudicotyledons</taxon>
        <taxon>Gunneridae</taxon>
        <taxon>Pentapetalae</taxon>
        <taxon>rosids</taxon>
        <taxon>fabids</taxon>
        <taxon>Fabales</taxon>
        <taxon>Fabaceae</taxon>
        <taxon>Papilionoideae</taxon>
        <taxon>50 kb inversion clade</taxon>
        <taxon>NPAAA clade</taxon>
        <taxon>Hologalegina</taxon>
        <taxon>IRL clade</taxon>
        <taxon>Trifolieae</taxon>
        <taxon>Trifolium</taxon>
    </lineage>
</organism>
<dbReference type="EMBL" id="DF973974">
    <property type="protein sequence ID" value="GAU43477.1"/>
    <property type="molecule type" value="Genomic_DNA"/>
</dbReference>
<sequence length="136" mass="15757">MQTNIHEPIHEAILQHFYQDPILKPVEDGEILARKEIVSKDSFEDELSNSDIIVPFTLEHIENSNIVVFAEKDDSAIPVTQLWLVNMQDTQNRERATLHDLLSKQQQQKKKNKQFRSVGIPYHTCSKVVPPHHLLL</sequence>
<name>A0A2Z6PGM2_TRISU</name>
<accession>A0A2Z6PGM2</accession>
<dbReference type="AlphaFoldDB" id="A0A2Z6PGM2"/>
<proteinExistence type="predicted"/>